<dbReference type="SUPFAM" id="SSF52540">
    <property type="entry name" value="P-loop containing nucleoside triphosphate hydrolases"/>
    <property type="match status" value="1"/>
</dbReference>
<evidence type="ECO:0000256" key="1">
    <source>
        <dbReference type="SAM" id="Coils"/>
    </source>
</evidence>
<dbReference type="AlphaFoldDB" id="A0A5C7VMI8"/>
<evidence type="ECO:0000259" key="2">
    <source>
        <dbReference type="Pfam" id="PF13476"/>
    </source>
</evidence>
<dbReference type="Proteomes" id="UP000321110">
    <property type="component" value="Unassembled WGS sequence"/>
</dbReference>
<dbReference type="PANTHER" id="PTHR41259:SF1">
    <property type="entry name" value="DOUBLE-STRAND BREAK REPAIR RAD50 ATPASE, PUTATIVE-RELATED"/>
    <property type="match status" value="1"/>
</dbReference>
<evidence type="ECO:0000313" key="3">
    <source>
        <dbReference type="EMBL" id="TXI26906.1"/>
    </source>
</evidence>
<feature type="coiled-coil region" evidence="1">
    <location>
        <begin position="620"/>
        <end position="654"/>
    </location>
</feature>
<proteinExistence type="predicted"/>
<name>A0A5C7VMI8_AQUAC</name>
<dbReference type="Gene3D" id="3.40.50.300">
    <property type="entry name" value="P-loop containing nucleotide triphosphate hydrolases"/>
    <property type="match status" value="2"/>
</dbReference>
<sequence>MKLVSLRVEHFRQFRQPAEIRDLQSGINLFTGPNESGKSTLVRAIRAAFFERFRSSSVDDLQPWGDSSVAPSVELEFEWQGERWHLNKSFLRHKRCDLQVGSRAFNGEEAEEQLSSLLGYEFPGRGASRAENWGIPGLLWVEQGAGQELNEAVSYAGDHLQSALGESLGELASSSGDELISVVETERNKLRTASTGRPTGELARANQAASELQAQRDELAQKAASYRQQVDRLGALLGEQREDEQRPWELYRQQASEAQQRLDEVSLWQREQEREQHSLQQAEQSHSLCVQHLQEGTKLQDELGKRQRAAQSAKARLLELQGQELPMQERLTQAREHCQKTREQLTEARQQAQRRTLCSERTALEQQLADWSQKLGRARECQQELLQLREKRQTIQIAESDLKRLRKLVAEQDRIQASREAVATRLSCDLLPGQTLQLDGESLSGQTQHLLLSPAQVDIPGVGRLQISPGGEDLLELELRQQQVREDVESLLKAMQLTSLAEAEQRSDKCRELTVDVGRLELQLSQLAPEGVEALAEMLRLGAMRQTALNAQIADIAEQPGFSLAVEVAEADVQHALEAFGETEQAVSAHRLELALASQESEAAESEWQRLHTELNSPERQQREQQLRQQLIELQTEQQRLQQLITERQQQIENARPEILAQDVMRLTNSAKALEEAAVQRKLEVARLQSSLEVLGAQALDEQLANVEQELELTVRRQAELIRRADALDLLLELLTTKRHALTQRLQAPLQKHLNRYLQLLFPQAQLNVDEHLIPTQLLRQVNGSAECGDIAALSFGAREQMGLISRLAYADLLQEAGRPTLIILDDALVHSDQTRLAQMKRVLFDAAQRHQILLFSCHPEDWRDLGVVPRDMDQLRG</sequence>
<feature type="coiled-coil region" evidence="1">
    <location>
        <begin position="202"/>
        <end position="236"/>
    </location>
</feature>
<comment type="caution">
    <text evidence="3">The sequence shown here is derived from an EMBL/GenBank/DDBJ whole genome shotgun (WGS) entry which is preliminary data.</text>
</comment>
<protein>
    <submittedName>
        <fullName evidence="3">GTP-binding protein</fullName>
    </submittedName>
</protein>
<dbReference type="InterPro" id="IPR038729">
    <property type="entry name" value="Rad50/SbcC_AAA"/>
</dbReference>
<keyword evidence="1" id="KW-0175">Coiled coil</keyword>
<reference evidence="3 4" key="1">
    <citation type="submission" date="2018-09" db="EMBL/GenBank/DDBJ databases">
        <title>Metagenome Assembled Genomes from an Advanced Water Purification Facility.</title>
        <authorList>
            <person name="Stamps B.W."/>
            <person name="Spear J.R."/>
        </authorList>
    </citation>
    <scope>NUCLEOTIDE SEQUENCE [LARGE SCALE GENOMIC DNA]</scope>
    <source>
        <strain evidence="3">Bin_52_1</strain>
    </source>
</reference>
<evidence type="ECO:0000313" key="4">
    <source>
        <dbReference type="Proteomes" id="UP000321110"/>
    </source>
</evidence>
<dbReference type="InterPro" id="IPR027417">
    <property type="entry name" value="P-loop_NTPase"/>
</dbReference>
<feature type="coiled-coil region" evidence="1">
    <location>
        <begin position="697"/>
        <end position="724"/>
    </location>
</feature>
<dbReference type="PANTHER" id="PTHR41259">
    <property type="entry name" value="DOUBLE-STRAND BREAK REPAIR RAD50 ATPASE, PUTATIVE-RELATED"/>
    <property type="match status" value="1"/>
</dbReference>
<feature type="coiled-coil region" evidence="1">
    <location>
        <begin position="331"/>
        <end position="415"/>
    </location>
</feature>
<dbReference type="GO" id="GO:0016887">
    <property type="term" value="F:ATP hydrolysis activity"/>
    <property type="evidence" value="ECO:0007669"/>
    <property type="project" value="InterPro"/>
</dbReference>
<feature type="domain" description="Rad50/SbcC-type AAA" evidence="2">
    <location>
        <begin position="5"/>
        <end position="351"/>
    </location>
</feature>
<dbReference type="EMBL" id="SSFO01000319">
    <property type="protein sequence ID" value="TXI26906.1"/>
    <property type="molecule type" value="Genomic_DNA"/>
</dbReference>
<gene>
    <name evidence="3" type="ORF">E6Q69_18795</name>
</gene>
<accession>A0A5C7VMI8</accession>
<dbReference type="GO" id="GO:0006302">
    <property type="term" value="P:double-strand break repair"/>
    <property type="evidence" value="ECO:0007669"/>
    <property type="project" value="InterPro"/>
</dbReference>
<dbReference type="Pfam" id="PF13476">
    <property type="entry name" value="AAA_23"/>
    <property type="match status" value="1"/>
</dbReference>
<organism evidence="3 4">
    <name type="scientific">Aquipseudomonas alcaligenes</name>
    <name type="common">Pseudomonas alcaligenes</name>
    <dbReference type="NCBI Taxonomy" id="43263"/>
    <lineage>
        <taxon>Bacteria</taxon>
        <taxon>Pseudomonadati</taxon>
        <taxon>Pseudomonadota</taxon>
        <taxon>Gammaproteobacteria</taxon>
        <taxon>Pseudomonadales</taxon>
        <taxon>Pseudomonadaceae</taxon>
        <taxon>Aquipseudomonas</taxon>
    </lineage>
</organism>